<evidence type="ECO:0000256" key="1">
    <source>
        <dbReference type="SAM" id="MobiDB-lite"/>
    </source>
</evidence>
<dbReference type="AlphaFoldDB" id="K9VIG3"/>
<evidence type="ECO:0000313" key="3">
    <source>
        <dbReference type="Proteomes" id="UP000010478"/>
    </source>
</evidence>
<dbReference type="EMBL" id="CP003614">
    <property type="protein sequence ID" value="AFZ07287.1"/>
    <property type="molecule type" value="Genomic_DNA"/>
</dbReference>
<dbReference type="HOGENOM" id="CLU_2424096_0_0_3"/>
<feature type="region of interest" description="Disordered" evidence="1">
    <location>
        <begin position="1"/>
        <end position="22"/>
    </location>
</feature>
<gene>
    <name evidence="2" type="ORF">Osc7112_2887</name>
</gene>
<keyword evidence="3" id="KW-1185">Reference proteome</keyword>
<accession>K9VIG3</accession>
<name>K9VIG3_9CYAN</name>
<evidence type="ECO:0000313" key="2">
    <source>
        <dbReference type="EMBL" id="AFZ07287.1"/>
    </source>
</evidence>
<dbReference type="KEGG" id="oni:Osc7112_2887"/>
<feature type="compositionally biased region" description="Polar residues" evidence="1">
    <location>
        <begin position="1"/>
        <end position="12"/>
    </location>
</feature>
<dbReference type="Proteomes" id="UP000010478">
    <property type="component" value="Chromosome"/>
</dbReference>
<organism evidence="2 3">
    <name type="scientific">Phormidium nigroviride PCC 7112</name>
    <dbReference type="NCBI Taxonomy" id="179408"/>
    <lineage>
        <taxon>Bacteria</taxon>
        <taxon>Bacillati</taxon>
        <taxon>Cyanobacteriota</taxon>
        <taxon>Cyanophyceae</taxon>
        <taxon>Oscillatoriophycideae</taxon>
        <taxon>Oscillatoriales</taxon>
        <taxon>Oscillatoriaceae</taxon>
        <taxon>Phormidium</taxon>
    </lineage>
</organism>
<dbReference type="STRING" id="179408.Osc7112_2887"/>
<sequence length="91" mass="10031">MMGKTPQQNRVCSPTPKPGARKGGVLELAFRRAAGWPSLANHESLITIFCGAVAFEVESLCWRAGDGVSIPNCRFGNHGPRRYQFQNTRNN</sequence>
<reference evidence="2 3" key="1">
    <citation type="submission" date="2012-05" db="EMBL/GenBank/DDBJ databases">
        <title>Finished chromosome of genome of Oscillatoria sp. PCC 7112.</title>
        <authorList>
            <consortium name="US DOE Joint Genome Institute"/>
            <person name="Gugger M."/>
            <person name="Coursin T."/>
            <person name="Rippka R."/>
            <person name="Tandeau De Marsac N."/>
            <person name="Huntemann M."/>
            <person name="Wei C.-L."/>
            <person name="Han J."/>
            <person name="Detter J.C."/>
            <person name="Han C."/>
            <person name="Tapia R."/>
            <person name="Davenport K."/>
            <person name="Daligault H."/>
            <person name="Erkkila T."/>
            <person name="Gu W."/>
            <person name="Munk A.C.C."/>
            <person name="Teshima H."/>
            <person name="Xu Y."/>
            <person name="Chain P."/>
            <person name="Chen A."/>
            <person name="Krypides N."/>
            <person name="Mavromatis K."/>
            <person name="Markowitz V."/>
            <person name="Szeto E."/>
            <person name="Ivanova N."/>
            <person name="Mikhailova N."/>
            <person name="Ovchinnikova G."/>
            <person name="Pagani I."/>
            <person name="Pati A."/>
            <person name="Goodwin L."/>
            <person name="Peters L."/>
            <person name="Pitluck S."/>
            <person name="Woyke T."/>
            <person name="Kerfeld C."/>
        </authorList>
    </citation>
    <scope>NUCLEOTIDE SEQUENCE [LARGE SCALE GENOMIC DNA]</scope>
    <source>
        <strain evidence="2 3">PCC 7112</strain>
    </source>
</reference>
<protein>
    <submittedName>
        <fullName evidence="2">Uncharacterized protein</fullName>
    </submittedName>
</protein>
<proteinExistence type="predicted"/>